<dbReference type="Proteomes" id="UP001143474">
    <property type="component" value="Unassembled WGS sequence"/>
</dbReference>
<dbReference type="PIRSF" id="PIRSF017393">
    <property type="entry name" value="MTase_SAV2177"/>
    <property type="match status" value="1"/>
</dbReference>
<name>A0A9W6I9D3_9ACTN</name>
<dbReference type="Pfam" id="PF04672">
    <property type="entry name" value="Methyltransf_19"/>
    <property type="match status" value="1"/>
</dbReference>
<evidence type="ECO:0000313" key="2">
    <source>
        <dbReference type="Proteomes" id="UP001143474"/>
    </source>
</evidence>
<dbReference type="RefSeq" id="WP_271222444.1">
    <property type="nucleotide sequence ID" value="NZ_BAAAVD010000018.1"/>
</dbReference>
<organism evidence="1 2">
    <name type="scientific">Streptosporangium carneum</name>
    <dbReference type="NCBI Taxonomy" id="47481"/>
    <lineage>
        <taxon>Bacteria</taxon>
        <taxon>Bacillati</taxon>
        <taxon>Actinomycetota</taxon>
        <taxon>Actinomycetes</taxon>
        <taxon>Streptosporangiales</taxon>
        <taxon>Streptosporangiaceae</taxon>
        <taxon>Streptosporangium</taxon>
    </lineage>
</organism>
<dbReference type="EMBL" id="BSEV01000029">
    <property type="protein sequence ID" value="GLK14197.1"/>
    <property type="molecule type" value="Genomic_DNA"/>
</dbReference>
<dbReference type="InterPro" id="IPR006764">
    <property type="entry name" value="SAM_dep_MeTrfase_SAV2177_type"/>
</dbReference>
<evidence type="ECO:0008006" key="3">
    <source>
        <dbReference type="Google" id="ProtNLM"/>
    </source>
</evidence>
<accession>A0A9W6I9D3</accession>
<evidence type="ECO:0000313" key="1">
    <source>
        <dbReference type="EMBL" id="GLK14197.1"/>
    </source>
</evidence>
<gene>
    <name evidence="1" type="ORF">GCM10017600_76090</name>
</gene>
<reference evidence="1" key="1">
    <citation type="journal article" date="2014" name="Int. J. Syst. Evol. Microbiol.">
        <title>Complete genome sequence of Corynebacterium casei LMG S-19264T (=DSM 44701T), isolated from a smear-ripened cheese.</title>
        <authorList>
            <consortium name="US DOE Joint Genome Institute (JGI-PGF)"/>
            <person name="Walter F."/>
            <person name="Albersmeier A."/>
            <person name="Kalinowski J."/>
            <person name="Ruckert C."/>
        </authorList>
    </citation>
    <scope>NUCLEOTIDE SEQUENCE</scope>
    <source>
        <strain evidence="1">VKM Ac-2007</strain>
    </source>
</reference>
<comment type="caution">
    <text evidence="1">The sequence shown here is derived from an EMBL/GenBank/DDBJ whole genome shotgun (WGS) entry which is preliminary data.</text>
</comment>
<dbReference type="AlphaFoldDB" id="A0A9W6I9D3"/>
<keyword evidence="2" id="KW-1185">Reference proteome</keyword>
<dbReference type="Gene3D" id="3.40.50.150">
    <property type="entry name" value="Vaccinia Virus protein VP39"/>
    <property type="match status" value="1"/>
</dbReference>
<protein>
    <recommendedName>
        <fullName evidence="3">SAM-dependent methyltransferase</fullName>
    </recommendedName>
</protein>
<dbReference type="SUPFAM" id="SSF53335">
    <property type="entry name" value="S-adenosyl-L-methionine-dependent methyltransferases"/>
    <property type="match status" value="1"/>
</dbReference>
<sequence>MASSRPQRPRLDTTTPNMGRVADYFLGGKDNFAVDREAAEAALAITPELPALWREGRRFLGRAVRFLAQEAGIRQFVDIGCGLPTQGNVHEIAHSVAPDARVVYVDNDPMVVVHGQALLQDDRLTVVIEADVREPELLLSHPRLTEMIDLDEPVAILLFGVLQDIPDDALVLQISDHLRKAISPGSYMAISQPVSDLRPEATAKLAAFYQDEGAISGPRREGLRTKTEVERCFEGLDLVDPGVVYIPQWRPDGVVLHRPDSIWVVGGIGRKA</sequence>
<reference evidence="1" key="2">
    <citation type="submission" date="2023-01" db="EMBL/GenBank/DDBJ databases">
        <authorList>
            <person name="Sun Q."/>
            <person name="Evtushenko L."/>
        </authorList>
    </citation>
    <scope>NUCLEOTIDE SEQUENCE</scope>
    <source>
        <strain evidence="1">VKM Ac-2007</strain>
    </source>
</reference>
<dbReference type="InterPro" id="IPR029063">
    <property type="entry name" value="SAM-dependent_MTases_sf"/>
</dbReference>
<proteinExistence type="predicted"/>